<dbReference type="InterPro" id="IPR046886">
    <property type="entry name" value="RsmE_MTase_dom"/>
</dbReference>
<dbReference type="InterPro" id="IPR006700">
    <property type="entry name" value="RsmE"/>
</dbReference>
<evidence type="ECO:0000256" key="7">
    <source>
        <dbReference type="ARBA" id="ARBA00022679"/>
    </source>
</evidence>
<dbReference type="InterPro" id="IPR015947">
    <property type="entry name" value="PUA-like_sf"/>
</dbReference>
<dbReference type="CDD" id="cd18084">
    <property type="entry name" value="RsmE-like"/>
    <property type="match status" value="1"/>
</dbReference>
<dbReference type="Proteomes" id="UP000249557">
    <property type="component" value="Unassembled WGS sequence"/>
</dbReference>
<evidence type="ECO:0000256" key="4">
    <source>
        <dbReference type="ARBA" id="ARBA00022490"/>
    </source>
</evidence>
<dbReference type="Pfam" id="PF20260">
    <property type="entry name" value="PUA_4"/>
    <property type="match status" value="1"/>
</dbReference>
<dbReference type="GO" id="GO:0070475">
    <property type="term" value="P:rRNA base methylation"/>
    <property type="evidence" value="ECO:0007669"/>
    <property type="project" value="TreeGrafter"/>
</dbReference>
<dbReference type="InterPro" id="IPR027417">
    <property type="entry name" value="P-loop_NTPase"/>
</dbReference>
<keyword evidence="8" id="KW-0949">S-adenosyl-L-methionine</keyword>
<evidence type="ECO:0000256" key="5">
    <source>
        <dbReference type="ARBA" id="ARBA00022552"/>
    </source>
</evidence>
<dbReference type="EMBL" id="QFNK01000038">
    <property type="protein sequence ID" value="PZO87864.1"/>
    <property type="molecule type" value="Genomic_DNA"/>
</dbReference>
<keyword evidence="7" id="KW-0808">Transferase</keyword>
<dbReference type="Gene3D" id="3.40.1280.10">
    <property type="match status" value="1"/>
</dbReference>
<name>A0A2W4ZZY0_9BACT</name>
<sequence length="394" mass="43792">KNARHVLAIDEQATALARVTSRRLTALVGRAGTGKTSVMGALLLNETLARDGILLLAPTGKARVRLGKAANAEAMTVAQFLNELGRYDRVRQRPRFHGKEKYRKEKTVVIDECSMLTMDDLAAVLDALDLAHVQRLILVGDPNQLPPIGVGRPFADLTSYLQTTEAKSDTDLPLGEGLGLSLEGDVHHYLRNVMRAAPGQAVRIFNGKDGEYVARLEKIEKRHIEVTIENRIREQRNPPHRLHLLFAPIKKERMDWIIEKAVELGATDLHPVLTQNTDMRKINDERILAQIIEATEQCERMDLPQLHKIESLHDKLESWPENVPMLAAVERMGIDPVPRGVDYECALLVGPSGGFTLEEKEDIVSHAFTRPVSLGKNILRSETAVAAALSIINL</sequence>
<evidence type="ECO:0000313" key="13">
    <source>
        <dbReference type="Proteomes" id="UP000249557"/>
    </source>
</evidence>
<dbReference type="Pfam" id="PF13604">
    <property type="entry name" value="AAA_30"/>
    <property type="match status" value="1"/>
</dbReference>
<evidence type="ECO:0000256" key="1">
    <source>
        <dbReference type="ARBA" id="ARBA00004496"/>
    </source>
</evidence>
<dbReference type="GO" id="GO:0005737">
    <property type="term" value="C:cytoplasm"/>
    <property type="evidence" value="ECO:0007669"/>
    <property type="project" value="UniProtKB-SubCell"/>
</dbReference>
<dbReference type="PANTHER" id="PTHR30027:SF3">
    <property type="entry name" value="16S RRNA (URACIL(1498)-N(3))-METHYLTRANSFERASE"/>
    <property type="match status" value="1"/>
</dbReference>
<dbReference type="CDD" id="cd17933">
    <property type="entry name" value="DEXSc_RecD-like"/>
    <property type="match status" value="1"/>
</dbReference>
<dbReference type="InterPro" id="IPR003593">
    <property type="entry name" value="AAA+_ATPase"/>
</dbReference>
<dbReference type="SUPFAM" id="SSF52540">
    <property type="entry name" value="P-loop containing nucleoside triphosphate hydrolases"/>
    <property type="match status" value="1"/>
</dbReference>
<keyword evidence="5" id="KW-0698">rRNA processing</keyword>
<comment type="subcellular location">
    <subcellularLocation>
        <location evidence="1">Cytoplasm</location>
    </subcellularLocation>
</comment>
<reference evidence="12 13" key="1">
    <citation type="submission" date="2017-08" db="EMBL/GenBank/DDBJ databases">
        <title>Infants hospitalized years apart are colonized by the same room-sourced microbial strains.</title>
        <authorList>
            <person name="Brooks B."/>
            <person name="Olm M.R."/>
            <person name="Firek B.A."/>
            <person name="Baker R."/>
            <person name="Thomas B.C."/>
            <person name="Morowitz M.J."/>
            <person name="Banfield J.F."/>
        </authorList>
    </citation>
    <scope>NUCLEOTIDE SEQUENCE [LARGE SCALE GENOMIC DNA]</scope>
    <source>
        <strain evidence="12">S2_018_000_R2_104</strain>
    </source>
</reference>
<dbReference type="NCBIfam" id="TIGR00046">
    <property type="entry name" value="RsmE family RNA methyltransferase"/>
    <property type="match status" value="1"/>
</dbReference>
<protein>
    <recommendedName>
        <fullName evidence="3">16S rRNA (uracil(1498)-N(3))-methyltransferase</fullName>
        <ecNumber evidence="3">2.1.1.193</ecNumber>
    </recommendedName>
</protein>
<gene>
    <name evidence="12" type="ORF">DI626_03065</name>
</gene>
<evidence type="ECO:0000256" key="3">
    <source>
        <dbReference type="ARBA" id="ARBA00012328"/>
    </source>
</evidence>
<evidence type="ECO:0000259" key="11">
    <source>
        <dbReference type="SMART" id="SM00382"/>
    </source>
</evidence>
<evidence type="ECO:0000256" key="10">
    <source>
        <dbReference type="ARBA" id="ARBA00047944"/>
    </source>
</evidence>
<keyword evidence="4" id="KW-0963">Cytoplasm</keyword>
<evidence type="ECO:0000313" key="12">
    <source>
        <dbReference type="EMBL" id="PZO87864.1"/>
    </source>
</evidence>
<dbReference type="Pfam" id="PF04452">
    <property type="entry name" value="Methyltrans_RNA"/>
    <property type="match status" value="1"/>
</dbReference>
<comment type="catalytic activity">
    <reaction evidence="10">
        <text>uridine(1498) in 16S rRNA + S-adenosyl-L-methionine = N(3)-methyluridine(1498) in 16S rRNA + S-adenosyl-L-homocysteine + H(+)</text>
        <dbReference type="Rhea" id="RHEA:42920"/>
        <dbReference type="Rhea" id="RHEA-COMP:10283"/>
        <dbReference type="Rhea" id="RHEA-COMP:10284"/>
        <dbReference type="ChEBI" id="CHEBI:15378"/>
        <dbReference type="ChEBI" id="CHEBI:57856"/>
        <dbReference type="ChEBI" id="CHEBI:59789"/>
        <dbReference type="ChEBI" id="CHEBI:65315"/>
        <dbReference type="ChEBI" id="CHEBI:74502"/>
        <dbReference type="EC" id="2.1.1.193"/>
    </reaction>
</comment>
<feature type="non-terminal residue" evidence="12">
    <location>
        <position position="1"/>
    </location>
</feature>
<organism evidence="12 13">
    <name type="scientific">Micavibrio aeruginosavorus</name>
    <dbReference type="NCBI Taxonomy" id="349221"/>
    <lineage>
        <taxon>Bacteria</taxon>
        <taxon>Pseudomonadati</taxon>
        <taxon>Bdellovibrionota</taxon>
        <taxon>Bdellovibrionia</taxon>
        <taxon>Bdellovibrionales</taxon>
        <taxon>Pseudobdellovibrionaceae</taxon>
        <taxon>Micavibrio</taxon>
    </lineage>
</organism>
<dbReference type="PANTHER" id="PTHR30027">
    <property type="entry name" value="RIBOSOMAL RNA SMALL SUBUNIT METHYLTRANSFERASE E"/>
    <property type="match status" value="1"/>
</dbReference>
<comment type="caution">
    <text evidence="12">The sequence shown here is derived from an EMBL/GenBank/DDBJ whole genome shotgun (WGS) entry which is preliminary data.</text>
</comment>
<dbReference type="InterPro" id="IPR029026">
    <property type="entry name" value="tRNA_m1G_MTases_N"/>
</dbReference>
<accession>A0A2W4ZZY0</accession>
<proteinExistence type="inferred from homology"/>
<dbReference type="SMART" id="SM00382">
    <property type="entry name" value="AAA"/>
    <property type="match status" value="1"/>
</dbReference>
<dbReference type="EC" id="2.1.1.193" evidence="3"/>
<dbReference type="AlphaFoldDB" id="A0A2W4ZZY0"/>
<dbReference type="Gene3D" id="3.40.50.300">
    <property type="entry name" value="P-loop containing nucleotide triphosphate hydrolases"/>
    <property type="match status" value="1"/>
</dbReference>
<evidence type="ECO:0000256" key="9">
    <source>
        <dbReference type="ARBA" id="ARBA00025699"/>
    </source>
</evidence>
<evidence type="ECO:0000256" key="8">
    <source>
        <dbReference type="ARBA" id="ARBA00022691"/>
    </source>
</evidence>
<dbReference type="GO" id="GO:0070042">
    <property type="term" value="F:rRNA (uridine-N3-)-methyltransferase activity"/>
    <property type="evidence" value="ECO:0007669"/>
    <property type="project" value="TreeGrafter"/>
</dbReference>
<comment type="function">
    <text evidence="9">Specifically methylates the N3 position of the uracil ring of uridine 1498 (m3U1498) in 16S rRNA. Acts on the fully assembled 30S ribosomal subunit.</text>
</comment>
<feature type="domain" description="AAA+ ATPase" evidence="11">
    <location>
        <begin position="21"/>
        <end position="165"/>
    </location>
</feature>
<evidence type="ECO:0000256" key="6">
    <source>
        <dbReference type="ARBA" id="ARBA00022603"/>
    </source>
</evidence>
<dbReference type="InterPro" id="IPR029028">
    <property type="entry name" value="Alpha/beta_knot_MTases"/>
</dbReference>
<dbReference type="SUPFAM" id="SSF75217">
    <property type="entry name" value="alpha/beta knot"/>
    <property type="match status" value="1"/>
</dbReference>
<evidence type="ECO:0000256" key="2">
    <source>
        <dbReference type="ARBA" id="ARBA00005528"/>
    </source>
</evidence>
<keyword evidence="6" id="KW-0489">Methyltransferase</keyword>
<dbReference type="SUPFAM" id="SSF88697">
    <property type="entry name" value="PUA domain-like"/>
    <property type="match status" value="1"/>
</dbReference>
<comment type="similarity">
    <text evidence="2">Belongs to the RNA methyltransferase RsmE family.</text>
</comment>
<dbReference type="InterPro" id="IPR046887">
    <property type="entry name" value="RsmE_PUA-like"/>
</dbReference>